<name>A0ACB9DME2_ARCLA</name>
<evidence type="ECO:0000313" key="2">
    <source>
        <dbReference type="Proteomes" id="UP001055879"/>
    </source>
</evidence>
<organism evidence="1 2">
    <name type="scientific">Arctium lappa</name>
    <name type="common">Greater burdock</name>
    <name type="synonym">Lappa major</name>
    <dbReference type="NCBI Taxonomy" id="4217"/>
    <lineage>
        <taxon>Eukaryota</taxon>
        <taxon>Viridiplantae</taxon>
        <taxon>Streptophyta</taxon>
        <taxon>Embryophyta</taxon>
        <taxon>Tracheophyta</taxon>
        <taxon>Spermatophyta</taxon>
        <taxon>Magnoliopsida</taxon>
        <taxon>eudicotyledons</taxon>
        <taxon>Gunneridae</taxon>
        <taxon>Pentapetalae</taxon>
        <taxon>asterids</taxon>
        <taxon>campanulids</taxon>
        <taxon>Asterales</taxon>
        <taxon>Asteraceae</taxon>
        <taxon>Carduoideae</taxon>
        <taxon>Cardueae</taxon>
        <taxon>Arctiinae</taxon>
        <taxon>Arctium</taxon>
    </lineage>
</organism>
<reference evidence="2" key="1">
    <citation type="journal article" date="2022" name="Mol. Ecol. Resour.">
        <title>The genomes of chicory, endive, great burdock and yacon provide insights into Asteraceae palaeo-polyploidization history and plant inulin production.</title>
        <authorList>
            <person name="Fan W."/>
            <person name="Wang S."/>
            <person name="Wang H."/>
            <person name="Wang A."/>
            <person name="Jiang F."/>
            <person name="Liu H."/>
            <person name="Zhao H."/>
            <person name="Xu D."/>
            <person name="Zhang Y."/>
        </authorList>
    </citation>
    <scope>NUCLEOTIDE SEQUENCE [LARGE SCALE GENOMIC DNA]</scope>
    <source>
        <strain evidence="2">cv. Niubang</strain>
    </source>
</reference>
<keyword evidence="2" id="KW-1185">Reference proteome</keyword>
<accession>A0ACB9DME2</accession>
<comment type="caution">
    <text evidence="1">The sequence shown here is derived from an EMBL/GenBank/DDBJ whole genome shotgun (WGS) entry which is preliminary data.</text>
</comment>
<proteinExistence type="predicted"/>
<gene>
    <name evidence="1" type="ORF">L6452_09972</name>
</gene>
<evidence type="ECO:0000313" key="1">
    <source>
        <dbReference type="EMBL" id="KAI3747513.1"/>
    </source>
</evidence>
<sequence length="124" mass="12132">MGSSTMFKCFMLMAVFTTSCIAQPPTATPTVSPTASPTPAPVVTPPSPSPAPAPGVPSPSPTAVPSPAPSPDTDTQSSSPSPGPSTTGPPADVPPSGTFVDGWVNRAVIVGTAVAGSFLAVTLM</sequence>
<reference evidence="1 2" key="2">
    <citation type="journal article" date="2022" name="Mol. Ecol. Resour.">
        <title>The genomes of chicory, endive, great burdock and yacon provide insights into Asteraceae paleo-polyploidization history and plant inulin production.</title>
        <authorList>
            <person name="Fan W."/>
            <person name="Wang S."/>
            <person name="Wang H."/>
            <person name="Wang A."/>
            <person name="Jiang F."/>
            <person name="Liu H."/>
            <person name="Zhao H."/>
            <person name="Xu D."/>
            <person name="Zhang Y."/>
        </authorList>
    </citation>
    <scope>NUCLEOTIDE SEQUENCE [LARGE SCALE GENOMIC DNA]</scope>
    <source>
        <strain evidence="2">cv. Niubang</strain>
    </source>
</reference>
<dbReference type="EMBL" id="CM042049">
    <property type="protein sequence ID" value="KAI3747513.1"/>
    <property type="molecule type" value="Genomic_DNA"/>
</dbReference>
<dbReference type="Proteomes" id="UP001055879">
    <property type="component" value="Linkage Group LG03"/>
</dbReference>
<protein>
    <submittedName>
        <fullName evidence="1">Uncharacterized protein</fullName>
    </submittedName>
</protein>